<name>A0ABV7YDV7_9ACTN</name>
<proteinExistence type="predicted"/>
<gene>
    <name evidence="1" type="ORF">ACFOUW_19210</name>
</gene>
<dbReference type="GO" id="GO:0102208">
    <property type="term" value="F:2-polyprenyl-6-hydroxyphenol methylase activity"/>
    <property type="evidence" value="ECO:0007669"/>
    <property type="project" value="UniProtKB-EC"/>
</dbReference>
<dbReference type="RefSeq" id="WP_239554014.1">
    <property type="nucleotide sequence ID" value="NZ_JAFBCM010000001.1"/>
</dbReference>
<keyword evidence="1" id="KW-0489">Methyltransferase</keyword>
<evidence type="ECO:0000313" key="1">
    <source>
        <dbReference type="EMBL" id="MFC3762978.1"/>
    </source>
</evidence>
<evidence type="ECO:0000313" key="2">
    <source>
        <dbReference type="Proteomes" id="UP001595699"/>
    </source>
</evidence>
<comment type="caution">
    <text evidence="1">The sequence shown here is derived from an EMBL/GenBank/DDBJ whole genome shotgun (WGS) entry which is preliminary data.</text>
</comment>
<sequence length="329" mass="35964">MAYTALDSDPDPALVRQLTFVPFRNDGLCCAIPTSTSVTLPTGAVLRGEHWILDSSLRIPLETAAFRMQRVVPIGSAPLDDGLHVYAWLEGAAPYRGERPHAAIDPVVLTAEDLAAKLADPLLSRVVLDAARSYRNEDDAAYYANNLRLLEPAYLREPTAEGGSGMAGSPEKWRAHREHIVDGIDRDGTLLDIGCANGLLMETIQTWAGERGIAIEPYGVDLAEGLVELARKRYPAWADRIEVGNAIDYVPSNGRRFTFVHTLVDCVPEHRRMDLIRHVVDDLLEPGGRLLVSQYGALAGVDRTARERLEDAGYAVAGESQATAWSDPD</sequence>
<protein>
    <submittedName>
        <fullName evidence="1">Class I SAM-dependent methyltransferase</fullName>
        <ecNumber evidence="1">2.1.1.222</ecNumber>
        <ecNumber evidence="1">2.1.1.64</ecNumber>
    </submittedName>
</protein>
<keyword evidence="2" id="KW-1185">Reference proteome</keyword>
<dbReference type="SUPFAM" id="SSF53335">
    <property type="entry name" value="S-adenosyl-L-methionine-dependent methyltransferases"/>
    <property type="match status" value="1"/>
</dbReference>
<dbReference type="InterPro" id="IPR029063">
    <property type="entry name" value="SAM-dependent_MTases_sf"/>
</dbReference>
<dbReference type="EMBL" id="JBHRZH010000017">
    <property type="protein sequence ID" value="MFC3762978.1"/>
    <property type="molecule type" value="Genomic_DNA"/>
</dbReference>
<keyword evidence="1" id="KW-0808">Transferase</keyword>
<dbReference type="EC" id="2.1.1.222" evidence="1"/>
<dbReference type="CDD" id="cd02440">
    <property type="entry name" value="AdoMet_MTases"/>
    <property type="match status" value="1"/>
</dbReference>
<dbReference type="Proteomes" id="UP001595699">
    <property type="component" value="Unassembled WGS sequence"/>
</dbReference>
<dbReference type="EC" id="2.1.1.64" evidence="1"/>
<dbReference type="Gene3D" id="3.40.50.150">
    <property type="entry name" value="Vaccinia Virus protein VP39"/>
    <property type="match status" value="1"/>
</dbReference>
<organism evidence="1 2">
    <name type="scientific">Tenggerimyces flavus</name>
    <dbReference type="NCBI Taxonomy" id="1708749"/>
    <lineage>
        <taxon>Bacteria</taxon>
        <taxon>Bacillati</taxon>
        <taxon>Actinomycetota</taxon>
        <taxon>Actinomycetes</taxon>
        <taxon>Propionibacteriales</taxon>
        <taxon>Nocardioidaceae</taxon>
        <taxon>Tenggerimyces</taxon>
    </lineage>
</organism>
<dbReference type="GO" id="GO:0061542">
    <property type="term" value="F:3-demethylubiquinol 3-O-methyltransferase activity"/>
    <property type="evidence" value="ECO:0007669"/>
    <property type="project" value="UniProtKB-EC"/>
</dbReference>
<reference evidence="2" key="1">
    <citation type="journal article" date="2019" name="Int. J. Syst. Evol. Microbiol.">
        <title>The Global Catalogue of Microorganisms (GCM) 10K type strain sequencing project: providing services to taxonomists for standard genome sequencing and annotation.</title>
        <authorList>
            <consortium name="The Broad Institute Genomics Platform"/>
            <consortium name="The Broad Institute Genome Sequencing Center for Infectious Disease"/>
            <person name="Wu L."/>
            <person name="Ma J."/>
        </authorList>
    </citation>
    <scope>NUCLEOTIDE SEQUENCE [LARGE SCALE GENOMIC DNA]</scope>
    <source>
        <strain evidence="2">CGMCC 4.7241</strain>
    </source>
</reference>
<accession>A0ABV7YDV7</accession>
<dbReference type="GO" id="GO:0032259">
    <property type="term" value="P:methylation"/>
    <property type="evidence" value="ECO:0007669"/>
    <property type="project" value="UniProtKB-KW"/>
</dbReference>